<organism evidence="3 4">
    <name type="scientific">Corynebacterium qintianiae</name>
    <dbReference type="NCBI Taxonomy" id="2709392"/>
    <lineage>
        <taxon>Bacteria</taxon>
        <taxon>Bacillati</taxon>
        <taxon>Actinomycetota</taxon>
        <taxon>Actinomycetes</taxon>
        <taxon>Mycobacteriales</taxon>
        <taxon>Corynebacteriaceae</taxon>
        <taxon>Corynebacterium</taxon>
    </lineage>
</organism>
<dbReference type="Proteomes" id="UP000594586">
    <property type="component" value="Chromosome"/>
</dbReference>
<dbReference type="Pfam" id="PF04892">
    <property type="entry name" value="VanZ"/>
    <property type="match status" value="1"/>
</dbReference>
<keyword evidence="1" id="KW-0812">Transmembrane</keyword>
<feature type="transmembrane region" description="Helical" evidence="1">
    <location>
        <begin position="12"/>
        <end position="31"/>
    </location>
</feature>
<accession>A0A7T0KNF5</accession>
<feature type="transmembrane region" description="Helical" evidence="1">
    <location>
        <begin position="146"/>
        <end position="165"/>
    </location>
</feature>
<protein>
    <submittedName>
        <fullName evidence="3">VanZ family protein</fullName>
    </submittedName>
</protein>
<dbReference type="AlphaFoldDB" id="A0A7T0KNF5"/>
<evidence type="ECO:0000313" key="3">
    <source>
        <dbReference type="EMBL" id="QPK83224.1"/>
    </source>
</evidence>
<evidence type="ECO:0000313" key="4">
    <source>
        <dbReference type="Proteomes" id="UP000594586"/>
    </source>
</evidence>
<keyword evidence="1" id="KW-1133">Transmembrane helix</keyword>
<feature type="transmembrane region" description="Helical" evidence="1">
    <location>
        <begin position="64"/>
        <end position="86"/>
    </location>
</feature>
<keyword evidence="1" id="KW-0472">Membrane</keyword>
<feature type="transmembrane region" description="Helical" evidence="1">
    <location>
        <begin position="120"/>
        <end position="139"/>
    </location>
</feature>
<gene>
    <name evidence="3" type="ORF">G7Y29_10460</name>
</gene>
<dbReference type="InterPro" id="IPR006976">
    <property type="entry name" value="VanZ-like"/>
</dbReference>
<name>A0A7T0KNF5_9CORY</name>
<dbReference type="EMBL" id="CP064955">
    <property type="protein sequence ID" value="QPK83224.1"/>
    <property type="molecule type" value="Genomic_DNA"/>
</dbReference>
<dbReference type="KEGG" id="cqn:G7Y29_10460"/>
<evidence type="ECO:0000259" key="2">
    <source>
        <dbReference type="Pfam" id="PF04892"/>
    </source>
</evidence>
<reference evidence="3 4" key="1">
    <citation type="submission" date="2020-11" db="EMBL/GenBank/DDBJ databases">
        <title>Corynebacterium sp. MC1420.</title>
        <authorList>
            <person name="Zhou J."/>
        </authorList>
    </citation>
    <scope>NUCLEOTIDE SEQUENCE [LARGE SCALE GENOMIC DNA]</scope>
    <source>
        <strain evidence="3 4">MC1420</strain>
    </source>
</reference>
<evidence type="ECO:0000256" key="1">
    <source>
        <dbReference type="SAM" id="Phobius"/>
    </source>
</evidence>
<dbReference type="RefSeq" id="WP_165003208.1">
    <property type="nucleotide sequence ID" value="NZ_CP064955.1"/>
</dbReference>
<keyword evidence="4" id="KW-1185">Reference proteome</keyword>
<sequence length="166" mass="17779">MIDTTRRATPPALAAVAWLLVIAVVVLYTMGKAYVEVGDLWNSAVQARREIRIVPFDEFWNPSIWYGPWLNLFGNLGLFLPVGFLAGNPRRGALIGVALSLCIEITQFVFAAGYSDVDDLIFNTAGAALGGLAAVALGLRDRMTATWVIAAGAVVIIVPFVAAMLV</sequence>
<proteinExistence type="predicted"/>
<feature type="transmembrane region" description="Helical" evidence="1">
    <location>
        <begin position="93"/>
        <end position="114"/>
    </location>
</feature>
<feature type="domain" description="VanZ-like" evidence="2">
    <location>
        <begin position="18"/>
        <end position="135"/>
    </location>
</feature>